<evidence type="ECO:0000256" key="6">
    <source>
        <dbReference type="ARBA" id="ARBA00023136"/>
    </source>
</evidence>
<comment type="subcellular location">
    <subcellularLocation>
        <location evidence="1 7">Cell membrane</location>
        <topology evidence="1 7">Multi-pass membrane protein</topology>
    </subcellularLocation>
</comment>
<dbReference type="Proteomes" id="UP000607197">
    <property type="component" value="Unassembled WGS sequence"/>
</dbReference>
<accession>A0A830F5Y8</accession>
<feature type="transmembrane region" description="Helical" evidence="7">
    <location>
        <begin position="12"/>
        <end position="32"/>
    </location>
</feature>
<dbReference type="GO" id="GO:0055085">
    <property type="term" value="P:transmembrane transport"/>
    <property type="evidence" value="ECO:0007669"/>
    <property type="project" value="InterPro"/>
</dbReference>
<keyword evidence="2 7" id="KW-0813">Transport</keyword>
<dbReference type="EMBL" id="BMPG01000003">
    <property type="protein sequence ID" value="GGL66354.1"/>
    <property type="molecule type" value="Genomic_DNA"/>
</dbReference>
<comment type="similarity">
    <text evidence="7">Belongs to the binding-protein-dependent transport system permease family.</text>
</comment>
<dbReference type="PROSITE" id="PS50928">
    <property type="entry name" value="ABC_TM1"/>
    <property type="match status" value="1"/>
</dbReference>
<dbReference type="PANTHER" id="PTHR43163">
    <property type="entry name" value="DIPEPTIDE TRANSPORT SYSTEM PERMEASE PROTEIN DPPB-RELATED"/>
    <property type="match status" value="1"/>
</dbReference>
<dbReference type="PANTHER" id="PTHR43163:SF6">
    <property type="entry name" value="DIPEPTIDE TRANSPORT SYSTEM PERMEASE PROTEIN DPPB-RELATED"/>
    <property type="match status" value="1"/>
</dbReference>
<dbReference type="CDD" id="cd06261">
    <property type="entry name" value="TM_PBP2"/>
    <property type="match status" value="1"/>
</dbReference>
<keyword evidence="4 7" id="KW-0812">Transmembrane</keyword>
<dbReference type="OrthoDB" id="44105at2157"/>
<dbReference type="Pfam" id="PF00528">
    <property type="entry name" value="BPD_transp_1"/>
    <property type="match status" value="1"/>
</dbReference>
<keyword evidence="10" id="KW-1185">Reference proteome</keyword>
<dbReference type="GO" id="GO:0005886">
    <property type="term" value="C:plasma membrane"/>
    <property type="evidence" value="ECO:0007669"/>
    <property type="project" value="UniProtKB-SubCell"/>
</dbReference>
<protein>
    <submittedName>
        <fullName evidence="9">Peptide ABC transporter permease</fullName>
    </submittedName>
</protein>
<evidence type="ECO:0000256" key="3">
    <source>
        <dbReference type="ARBA" id="ARBA00022475"/>
    </source>
</evidence>
<feature type="transmembrane region" description="Helical" evidence="7">
    <location>
        <begin position="136"/>
        <end position="161"/>
    </location>
</feature>
<evidence type="ECO:0000259" key="8">
    <source>
        <dbReference type="PROSITE" id="PS50928"/>
    </source>
</evidence>
<evidence type="ECO:0000256" key="5">
    <source>
        <dbReference type="ARBA" id="ARBA00022989"/>
    </source>
</evidence>
<dbReference type="InterPro" id="IPR045621">
    <property type="entry name" value="BPD_transp_1_N"/>
</dbReference>
<dbReference type="Gene3D" id="1.10.3720.10">
    <property type="entry name" value="MetI-like"/>
    <property type="match status" value="1"/>
</dbReference>
<reference evidence="9" key="2">
    <citation type="submission" date="2020-09" db="EMBL/GenBank/DDBJ databases">
        <authorList>
            <person name="Sun Q."/>
            <person name="Ohkuma M."/>
        </authorList>
    </citation>
    <scope>NUCLEOTIDE SEQUENCE</scope>
    <source>
        <strain evidence="9">JCM 19596</strain>
    </source>
</reference>
<evidence type="ECO:0000313" key="9">
    <source>
        <dbReference type="EMBL" id="GGL66354.1"/>
    </source>
</evidence>
<dbReference type="AlphaFoldDB" id="A0A830F5Y8"/>
<sequence>MSKLAYLGKRALLSVPVVWLGASMTWFIIFMGPVDPASRLLSEGQVRNPAAYEAAQTQLGLNQPPFQHYLDWMTNLLFFDLGQTWLLYQGSSVNALILDFLPRTLWLGFWSVLIAVCIGIPLGFFAGMRSNTSSDYLASVGGIVWRAMPNFWLAIMLLAVLSNSQAIVGVDWQSLGVDLDALTGSPNLGYMAGDWLSLTTGPMAFFTNPDATLAAIKKVLPAALVLGSASMGNEMRISRTAVLEVRNEDYVDFAKAKGVSDRAIVWKHVLRNALIPLVPIITSEAFLLIGGSVLVETVFGINGIGSLFYQAAVQGDLPLVGTLMYVFILLIVGVNLVQDLLYTIIDPRVGLEGN</sequence>
<feature type="domain" description="ABC transmembrane type-1" evidence="8">
    <location>
        <begin position="101"/>
        <end position="338"/>
    </location>
</feature>
<proteinExistence type="inferred from homology"/>
<reference evidence="9" key="1">
    <citation type="journal article" date="2014" name="Int. J. Syst. Evol. Microbiol.">
        <title>Complete genome sequence of Corynebacterium casei LMG S-19264T (=DSM 44701T), isolated from a smear-ripened cheese.</title>
        <authorList>
            <consortium name="US DOE Joint Genome Institute (JGI-PGF)"/>
            <person name="Walter F."/>
            <person name="Albersmeier A."/>
            <person name="Kalinowski J."/>
            <person name="Ruckert C."/>
        </authorList>
    </citation>
    <scope>NUCLEOTIDE SEQUENCE</scope>
    <source>
        <strain evidence="9">JCM 19596</strain>
    </source>
</reference>
<organism evidence="9 10">
    <name type="scientific">Halocalculus aciditolerans</name>
    <dbReference type="NCBI Taxonomy" id="1383812"/>
    <lineage>
        <taxon>Archaea</taxon>
        <taxon>Methanobacteriati</taxon>
        <taxon>Methanobacteriota</taxon>
        <taxon>Stenosarchaea group</taxon>
        <taxon>Halobacteria</taxon>
        <taxon>Halobacteriales</taxon>
        <taxon>Halobacteriaceae</taxon>
        <taxon>Halocalculus</taxon>
    </lineage>
</organism>
<dbReference type="InterPro" id="IPR035906">
    <property type="entry name" value="MetI-like_sf"/>
</dbReference>
<comment type="caution">
    <text evidence="9">The sequence shown here is derived from an EMBL/GenBank/DDBJ whole genome shotgun (WGS) entry which is preliminary data.</text>
</comment>
<dbReference type="InterPro" id="IPR000515">
    <property type="entry name" value="MetI-like"/>
</dbReference>
<evidence type="ECO:0000256" key="2">
    <source>
        <dbReference type="ARBA" id="ARBA00022448"/>
    </source>
</evidence>
<dbReference type="RefSeq" id="WP_188979472.1">
    <property type="nucleotide sequence ID" value="NZ_BMPG01000003.1"/>
</dbReference>
<keyword evidence="3" id="KW-1003">Cell membrane</keyword>
<evidence type="ECO:0000256" key="7">
    <source>
        <dbReference type="RuleBase" id="RU363032"/>
    </source>
</evidence>
<dbReference type="Pfam" id="PF19300">
    <property type="entry name" value="BPD_transp_1_N"/>
    <property type="match status" value="1"/>
</dbReference>
<feature type="transmembrane region" description="Helical" evidence="7">
    <location>
        <begin position="317"/>
        <end position="337"/>
    </location>
</feature>
<name>A0A830F5Y8_9EURY</name>
<feature type="transmembrane region" description="Helical" evidence="7">
    <location>
        <begin position="100"/>
        <end position="124"/>
    </location>
</feature>
<gene>
    <name evidence="9" type="ORF">GCM10009039_25390</name>
</gene>
<evidence type="ECO:0000256" key="4">
    <source>
        <dbReference type="ARBA" id="ARBA00022692"/>
    </source>
</evidence>
<keyword evidence="5 7" id="KW-1133">Transmembrane helix</keyword>
<evidence type="ECO:0000313" key="10">
    <source>
        <dbReference type="Proteomes" id="UP000607197"/>
    </source>
</evidence>
<feature type="transmembrane region" description="Helical" evidence="7">
    <location>
        <begin position="69"/>
        <end position="88"/>
    </location>
</feature>
<dbReference type="SUPFAM" id="SSF161098">
    <property type="entry name" value="MetI-like"/>
    <property type="match status" value="1"/>
</dbReference>
<evidence type="ECO:0000256" key="1">
    <source>
        <dbReference type="ARBA" id="ARBA00004651"/>
    </source>
</evidence>
<keyword evidence="6 7" id="KW-0472">Membrane</keyword>